<proteinExistence type="predicted"/>
<keyword evidence="1" id="KW-0732">Signal</keyword>
<evidence type="ECO:0000256" key="1">
    <source>
        <dbReference type="SAM" id="SignalP"/>
    </source>
</evidence>
<evidence type="ECO:0000313" key="3">
    <source>
        <dbReference type="Proteomes" id="UP000217895"/>
    </source>
</evidence>
<sequence length="282" mass="31840">MKNQLLWAALAIVVTTSIPSASISPVYSAIPPLSEQNLKSLSHYIVIGIVMSDQSKEIPANYGTIHAHTATIQVESIEKTRSRQTPLKPGQTIEVRYERRGKTGGRTGSQRQSKPLEIGMKVKLFLVEGQQGFFLLEPNGWQPYLPQAKTPATQSRLDEQLKRAGWNPAVTRAFIHQIRLAAEQADAKAFANLVRFPVTISQKVYHEPESLIRDFPQVFTEDVLQELKQVDDSMISVQQKHVMIGGGTIWFDQEEGSLKIVSIANWISFQRILEYEFTKLRR</sequence>
<feature type="chain" id="PRO_5012328612" evidence="1">
    <location>
        <begin position="22"/>
        <end position="282"/>
    </location>
</feature>
<dbReference type="AlphaFoldDB" id="A0A1Z4JG51"/>
<protein>
    <submittedName>
        <fullName evidence="2">Uncharacterized protein</fullName>
    </submittedName>
</protein>
<gene>
    <name evidence="2" type="ORF">NIES2135_25240</name>
</gene>
<evidence type="ECO:0000313" key="2">
    <source>
        <dbReference type="EMBL" id="BAY55700.1"/>
    </source>
</evidence>
<name>A0A1Z4JG51_LEPBY</name>
<organism evidence="2 3">
    <name type="scientific">Leptolyngbya boryana NIES-2135</name>
    <dbReference type="NCBI Taxonomy" id="1973484"/>
    <lineage>
        <taxon>Bacteria</taxon>
        <taxon>Bacillati</taxon>
        <taxon>Cyanobacteriota</taxon>
        <taxon>Cyanophyceae</taxon>
        <taxon>Leptolyngbyales</taxon>
        <taxon>Leptolyngbyaceae</taxon>
        <taxon>Leptolyngbya group</taxon>
        <taxon>Leptolyngbya</taxon>
    </lineage>
</organism>
<reference evidence="2 3" key="1">
    <citation type="submission" date="2017-06" db="EMBL/GenBank/DDBJ databases">
        <title>Genome sequencing of cyanobaciteial culture collection at National Institute for Environmental Studies (NIES).</title>
        <authorList>
            <person name="Hirose Y."/>
            <person name="Shimura Y."/>
            <person name="Fujisawa T."/>
            <person name="Nakamura Y."/>
            <person name="Kawachi M."/>
        </authorList>
    </citation>
    <scope>NUCLEOTIDE SEQUENCE [LARGE SCALE GENOMIC DNA]</scope>
    <source>
        <strain evidence="2 3">NIES-2135</strain>
    </source>
</reference>
<dbReference type="Proteomes" id="UP000217895">
    <property type="component" value="Chromosome"/>
</dbReference>
<dbReference type="EMBL" id="AP018203">
    <property type="protein sequence ID" value="BAY55700.1"/>
    <property type="molecule type" value="Genomic_DNA"/>
</dbReference>
<accession>A0A1Z4JG51</accession>
<keyword evidence="3" id="KW-1185">Reference proteome</keyword>
<feature type="signal peptide" evidence="1">
    <location>
        <begin position="1"/>
        <end position="21"/>
    </location>
</feature>